<organism evidence="2 3">
    <name type="scientific">Candidatus Woesebacteria bacterium CG22_combo_CG10-13_8_21_14_all_39_10</name>
    <dbReference type="NCBI Taxonomy" id="1975059"/>
    <lineage>
        <taxon>Bacteria</taxon>
        <taxon>Candidatus Woeseibacteriota</taxon>
    </lineage>
</organism>
<keyword evidence="1" id="KW-0472">Membrane</keyword>
<comment type="caution">
    <text evidence="2">The sequence shown here is derived from an EMBL/GenBank/DDBJ whole genome shotgun (WGS) entry which is preliminary data.</text>
</comment>
<evidence type="ECO:0000313" key="3">
    <source>
        <dbReference type="Proteomes" id="UP000229847"/>
    </source>
</evidence>
<dbReference type="Proteomes" id="UP000229847">
    <property type="component" value="Unassembled WGS sequence"/>
</dbReference>
<evidence type="ECO:0000313" key="2">
    <source>
        <dbReference type="EMBL" id="PIP57491.1"/>
    </source>
</evidence>
<sequence length="211" mass="24483">MPDIFRAPVVHKVSKRLSIEGLDRFSHSPFSSFFYLPNSVKFIGKDSKEKIILFLRRHPITNIGWIILTIILLLAPAVLSIFPILSFLPENFRFIAVAMWYMLTTAFAFESFLNWFFNVCIITDERIFDVDFLNLVYREISEANIDQIQDVTVRMGGVVRTVFNYGDVLIQTASEVPRIEFSSVSRPDLVAKVLRELRVEEEQEKIEGRTR</sequence>
<reference evidence="2 3" key="1">
    <citation type="submission" date="2017-09" db="EMBL/GenBank/DDBJ databases">
        <title>Depth-based differentiation of microbial function through sediment-hosted aquifers and enrichment of novel symbionts in the deep terrestrial subsurface.</title>
        <authorList>
            <person name="Probst A.J."/>
            <person name="Ladd B."/>
            <person name="Jarett J.K."/>
            <person name="Geller-Mcgrath D.E."/>
            <person name="Sieber C.M."/>
            <person name="Emerson J.B."/>
            <person name="Anantharaman K."/>
            <person name="Thomas B.C."/>
            <person name="Malmstrom R."/>
            <person name="Stieglmeier M."/>
            <person name="Klingl A."/>
            <person name="Woyke T."/>
            <person name="Ryan C.M."/>
            <person name="Banfield J.F."/>
        </authorList>
    </citation>
    <scope>NUCLEOTIDE SEQUENCE [LARGE SCALE GENOMIC DNA]</scope>
    <source>
        <strain evidence="2">CG22_combo_CG10-13_8_21_14_all_39_10</strain>
    </source>
</reference>
<name>A0A2H0BIM5_9BACT</name>
<gene>
    <name evidence="2" type="ORF">COX03_02820</name>
</gene>
<keyword evidence="1" id="KW-0812">Transmembrane</keyword>
<feature type="transmembrane region" description="Helical" evidence="1">
    <location>
        <begin position="63"/>
        <end position="88"/>
    </location>
</feature>
<keyword evidence="1" id="KW-1133">Transmembrane helix</keyword>
<protein>
    <recommendedName>
        <fullName evidence="4">DUF304 domain-containing protein</fullName>
    </recommendedName>
</protein>
<evidence type="ECO:0008006" key="4">
    <source>
        <dbReference type="Google" id="ProtNLM"/>
    </source>
</evidence>
<proteinExistence type="predicted"/>
<dbReference type="EMBL" id="PCSW01000087">
    <property type="protein sequence ID" value="PIP57491.1"/>
    <property type="molecule type" value="Genomic_DNA"/>
</dbReference>
<accession>A0A2H0BIM5</accession>
<feature type="transmembrane region" description="Helical" evidence="1">
    <location>
        <begin position="94"/>
        <end position="117"/>
    </location>
</feature>
<evidence type="ECO:0000256" key="1">
    <source>
        <dbReference type="SAM" id="Phobius"/>
    </source>
</evidence>
<dbReference type="AlphaFoldDB" id="A0A2H0BIM5"/>